<dbReference type="RefSeq" id="WP_307266192.1">
    <property type="nucleotide sequence ID" value="NZ_JAUSVX010000001.1"/>
</dbReference>
<dbReference type="CDD" id="cd03801">
    <property type="entry name" value="GT4_PimA-like"/>
    <property type="match status" value="1"/>
</dbReference>
<accession>A0ABU0IYF8</accession>
<reference evidence="3 4" key="1">
    <citation type="submission" date="2023-07" db="EMBL/GenBank/DDBJ databases">
        <title>Genomic Encyclopedia of Type Strains, Phase IV (KMG-IV): sequencing the most valuable type-strain genomes for metagenomic binning, comparative biology and taxonomic classification.</title>
        <authorList>
            <person name="Goeker M."/>
        </authorList>
    </citation>
    <scope>NUCLEOTIDE SEQUENCE [LARGE SCALE GENOMIC DNA]</scope>
    <source>
        <strain evidence="3 4">DSM 19619</strain>
    </source>
</reference>
<name>A0ABU0IYF8_9HYPH</name>
<dbReference type="SUPFAM" id="SSF53756">
    <property type="entry name" value="UDP-Glycosyltransferase/glycogen phosphorylase"/>
    <property type="match status" value="1"/>
</dbReference>
<evidence type="ECO:0000256" key="1">
    <source>
        <dbReference type="ARBA" id="ARBA00022676"/>
    </source>
</evidence>
<dbReference type="PANTHER" id="PTHR12526">
    <property type="entry name" value="GLYCOSYLTRANSFERASE"/>
    <property type="match status" value="1"/>
</dbReference>
<evidence type="ECO:0000256" key="2">
    <source>
        <dbReference type="ARBA" id="ARBA00022679"/>
    </source>
</evidence>
<keyword evidence="2" id="KW-0808">Transferase</keyword>
<keyword evidence="1" id="KW-0328">Glycosyltransferase</keyword>
<evidence type="ECO:0000313" key="3">
    <source>
        <dbReference type="EMBL" id="MDQ0467049.1"/>
    </source>
</evidence>
<proteinExistence type="predicted"/>
<comment type="caution">
    <text evidence="3">The sequence shown here is derived from an EMBL/GenBank/DDBJ whole genome shotgun (WGS) entry which is preliminary data.</text>
</comment>
<keyword evidence="4" id="KW-1185">Reference proteome</keyword>
<dbReference type="Pfam" id="PF13692">
    <property type="entry name" value="Glyco_trans_1_4"/>
    <property type="match status" value="1"/>
</dbReference>
<dbReference type="Proteomes" id="UP001242480">
    <property type="component" value="Unassembled WGS sequence"/>
</dbReference>
<dbReference type="Gene3D" id="3.40.50.2000">
    <property type="entry name" value="Glycogen Phosphorylase B"/>
    <property type="match status" value="2"/>
</dbReference>
<evidence type="ECO:0000313" key="4">
    <source>
        <dbReference type="Proteomes" id="UP001242480"/>
    </source>
</evidence>
<organism evidence="3 4">
    <name type="scientific">Labrys wisconsinensis</name>
    <dbReference type="NCBI Taxonomy" id="425677"/>
    <lineage>
        <taxon>Bacteria</taxon>
        <taxon>Pseudomonadati</taxon>
        <taxon>Pseudomonadota</taxon>
        <taxon>Alphaproteobacteria</taxon>
        <taxon>Hyphomicrobiales</taxon>
        <taxon>Xanthobacteraceae</taxon>
        <taxon>Labrys</taxon>
    </lineage>
</organism>
<gene>
    <name evidence="3" type="ORF">QO011_000044</name>
</gene>
<protein>
    <submittedName>
        <fullName evidence="3">Glycosyltransferase involved in cell wall biosynthesis</fullName>
    </submittedName>
</protein>
<dbReference type="EMBL" id="JAUSVX010000001">
    <property type="protein sequence ID" value="MDQ0467049.1"/>
    <property type="molecule type" value="Genomic_DNA"/>
</dbReference>
<dbReference type="PANTHER" id="PTHR12526:SF510">
    <property type="entry name" value="D-INOSITOL 3-PHOSPHATE GLYCOSYLTRANSFERASE"/>
    <property type="match status" value="1"/>
</dbReference>
<sequence>MSAGFPVAFYAPLKPPDHATPSGDREMARLMLRLIGRCGGRPELASRLRSYDGKGDPAGAVARIVEADREAARLVEAYRARPAAERPALWFTYHVYYKAPDLIGPRVARALAIPYVVAEGSRASKRAGGPWALGHAQAEAALDAADLILILNPRDRPALEAARPAHQRLALLPPFLDEADWPTAMTAPARSEDGGLRFLTVAMMRPGDKLASYRLLAEALAQIKATDWRLDIVGDGPARPEVEALFARFGQRVRLHGLIEDRAALGRFYCDADLLLWPAVNEAFGMVFLEAGLHGLPAVAGDFGGVGAVVLDGETGVLTSPGDAGAYAAAVGRLCADAALRRRLGAAARAFVRTQRSLDSAAAACDALLGDLLGRRSGA</sequence>